<keyword evidence="9" id="KW-1185">Reference proteome</keyword>
<name>A0A2T1DG16_9CYAN</name>
<dbReference type="RefSeq" id="WP_083582917.1">
    <property type="nucleotide sequence ID" value="NZ_MPPI01000013.1"/>
</dbReference>
<feature type="transmembrane region" description="Helical" evidence="6">
    <location>
        <begin position="174"/>
        <end position="195"/>
    </location>
</feature>
<dbReference type="PANTHER" id="PTHR23513:SF6">
    <property type="entry name" value="MAJOR FACILITATOR SUPERFAMILY ASSOCIATED DOMAIN-CONTAINING PROTEIN"/>
    <property type="match status" value="1"/>
</dbReference>
<dbReference type="Proteomes" id="UP000238634">
    <property type="component" value="Unassembled WGS sequence"/>
</dbReference>
<keyword evidence="2" id="KW-1003">Cell membrane</keyword>
<keyword evidence="4 6" id="KW-1133">Transmembrane helix</keyword>
<evidence type="ECO:0000259" key="7">
    <source>
        <dbReference type="PROSITE" id="PS50850"/>
    </source>
</evidence>
<evidence type="ECO:0000256" key="3">
    <source>
        <dbReference type="ARBA" id="ARBA00022692"/>
    </source>
</evidence>
<evidence type="ECO:0000256" key="4">
    <source>
        <dbReference type="ARBA" id="ARBA00022989"/>
    </source>
</evidence>
<dbReference type="PROSITE" id="PS50850">
    <property type="entry name" value="MFS"/>
    <property type="match status" value="1"/>
</dbReference>
<feature type="transmembrane region" description="Helical" evidence="6">
    <location>
        <begin position="343"/>
        <end position="367"/>
    </location>
</feature>
<feature type="transmembrane region" description="Helical" evidence="6">
    <location>
        <begin position="288"/>
        <end position="308"/>
    </location>
</feature>
<feature type="transmembrane region" description="Helical" evidence="6">
    <location>
        <begin position="314"/>
        <end position="331"/>
    </location>
</feature>
<dbReference type="GO" id="GO:0022857">
    <property type="term" value="F:transmembrane transporter activity"/>
    <property type="evidence" value="ECO:0007669"/>
    <property type="project" value="InterPro"/>
</dbReference>
<dbReference type="InterPro" id="IPR011701">
    <property type="entry name" value="MFS"/>
</dbReference>
<feature type="transmembrane region" description="Helical" evidence="6">
    <location>
        <begin position="257"/>
        <end position="281"/>
    </location>
</feature>
<organism evidence="8 9">
    <name type="scientific">Phormidesmis priestleyi ULC007</name>
    <dbReference type="NCBI Taxonomy" id="1920490"/>
    <lineage>
        <taxon>Bacteria</taxon>
        <taxon>Bacillati</taxon>
        <taxon>Cyanobacteriota</taxon>
        <taxon>Cyanophyceae</taxon>
        <taxon>Leptolyngbyales</taxon>
        <taxon>Leptolyngbyaceae</taxon>
        <taxon>Phormidesmis</taxon>
    </lineage>
</organism>
<evidence type="ECO:0000256" key="6">
    <source>
        <dbReference type="SAM" id="Phobius"/>
    </source>
</evidence>
<dbReference type="GO" id="GO:0005886">
    <property type="term" value="C:plasma membrane"/>
    <property type="evidence" value="ECO:0007669"/>
    <property type="project" value="UniProtKB-SubCell"/>
</dbReference>
<keyword evidence="3 6" id="KW-0812">Transmembrane</keyword>
<protein>
    <submittedName>
        <fullName evidence="8">MFS transporter</fullName>
    </submittedName>
</protein>
<feature type="transmembrane region" description="Helical" evidence="6">
    <location>
        <begin position="77"/>
        <end position="101"/>
    </location>
</feature>
<evidence type="ECO:0000256" key="1">
    <source>
        <dbReference type="ARBA" id="ARBA00004651"/>
    </source>
</evidence>
<evidence type="ECO:0000313" key="9">
    <source>
        <dbReference type="Proteomes" id="UP000238634"/>
    </source>
</evidence>
<dbReference type="InterPro" id="IPR036259">
    <property type="entry name" value="MFS_trans_sf"/>
</dbReference>
<reference evidence="8 9" key="2">
    <citation type="submission" date="2018-03" db="EMBL/GenBank/DDBJ databases">
        <title>The ancient ancestry and fast evolution of plastids.</title>
        <authorList>
            <person name="Moore K.R."/>
            <person name="Magnabosco C."/>
            <person name="Momper L."/>
            <person name="Gold D.A."/>
            <person name="Bosak T."/>
            <person name="Fournier G.P."/>
        </authorList>
    </citation>
    <scope>NUCLEOTIDE SEQUENCE [LARGE SCALE GENOMIC DNA]</scope>
    <source>
        <strain evidence="8 9">ULC007</strain>
    </source>
</reference>
<evidence type="ECO:0000313" key="8">
    <source>
        <dbReference type="EMBL" id="PSB19450.1"/>
    </source>
</evidence>
<dbReference type="Gene3D" id="1.20.1250.20">
    <property type="entry name" value="MFS general substrate transporter like domains"/>
    <property type="match status" value="1"/>
</dbReference>
<dbReference type="PANTHER" id="PTHR23513">
    <property type="entry name" value="INTEGRAL MEMBRANE EFFLUX PROTEIN-RELATED"/>
    <property type="match status" value="1"/>
</dbReference>
<proteinExistence type="predicted"/>
<dbReference type="STRING" id="1920490.GCA_001895925_04657"/>
<accession>A0A2T1DG16</accession>
<feature type="domain" description="Major facilitator superfamily (MFS) profile" evidence="7">
    <location>
        <begin position="222"/>
        <end position="406"/>
    </location>
</feature>
<dbReference type="SUPFAM" id="SSF103473">
    <property type="entry name" value="MFS general substrate transporter"/>
    <property type="match status" value="1"/>
</dbReference>
<feature type="transmembrane region" description="Helical" evidence="6">
    <location>
        <begin position="51"/>
        <end position="71"/>
    </location>
</feature>
<comment type="subcellular location">
    <subcellularLocation>
        <location evidence="1">Cell membrane</location>
        <topology evidence="1">Multi-pass membrane protein</topology>
    </subcellularLocation>
</comment>
<comment type="caution">
    <text evidence="8">The sequence shown here is derived from an EMBL/GenBank/DDBJ whole genome shotgun (WGS) entry which is preliminary data.</text>
</comment>
<evidence type="ECO:0000256" key="2">
    <source>
        <dbReference type="ARBA" id="ARBA00022475"/>
    </source>
</evidence>
<feature type="transmembrane region" description="Helical" evidence="6">
    <location>
        <begin position="379"/>
        <end position="398"/>
    </location>
</feature>
<feature type="transmembrane region" description="Helical" evidence="6">
    <location>
        <begin position="12"/>
        <end position="39"/>
    </location>
</feature>
<feature type="transmembrane region" description="Helical" evidence="6">
    <location>
        <begin position="225"/>
        <end position="245"/>
    </location>
</feature>
<dbReference type="OrthoDB" id="506187at2"/>
<dbReference type="Pfam" id="PF07690">
    <property type="entry name" value="MFS_1"/>
    <property type="match status" value="1"/>
</dbReference>
<dbReference type="CDD" id="cd06173">
    <property type="entry name" value="MFS_MefA_like"/>
    <property type="match status" value="1"/>
</dbReference>
<dbReference type="EMBL" id="PVWG01000010">
    <property type="protein sequence ID" value="PSB19450.1"/>
    <property type="molecule type" value="Genomic_DNA"/>
</dbReference>
<reference evidence="8 9" key="1">
    <citation type="submission" date="2018-02" db="EMBL/GenBank/DDBJ databases">
        <authorList>
            <person name="Cohen D.B."/>
            <person name="Kent A.D."/>
        </authorList>
    </citation>
    <scope>NUCLEOTIDE SEQUENCE [LARGE SCALE GENOMIC DNA]</scope>
    <source>
        <strain evidence="8 9">ULC007</strain>
    </source>
</reference>
<dbReference type="InterPro" id="IPR020846">
    <property type="entry name" value="MFS_dom"/>
</dbReference>
<sequence>MNNFINLRTSTIPLFGLISAEFLSLLGNQIAAIAIPILILQQTQSPLMTGIASAANIIPILMAAFVGGRAIDRLGAWSVSIIADLLSCISVLTLPLAFIYLGKVSPSLVFLLVFVGALFDPSGIAARQTLVPRLARFARKPLEKVNTLRGGLENGADFVGQIVGVGLIGTVGTINAFFVNAASFLLCAIIFILAVPKTQKRLPASFHTDILLGIRFIFGNSQLRSLALIGMIANFVILPFLGLLLPVLTTQVFNNPTLLGACLSAFGINATLGALSFSWLSRLCSRSLIFYGRLLVSGVAIALCGFFTTQPSIIIILSAFAGLLLGAGNPLEQTILQEETPQMLAGQVFTSLIAISFAAVPLGLLLAGAVTQLSSVETVLGLSGGLLMIAAIVGWSAAPFQKLIDR</sequence>
<gene>
    <name evidence="8" type="ORF">C7B65_11050</name>
</gene>
<keyword evidence="5 6" id="KW-0472">Membrane</keyword>
<dbReference type="AlphaFoldDB" id="A0A2T1DG16"/>
<evidence type="ECO:0000256" key="5">
    <source>
        <dbReference type="ARBA" id="ARBA00023136"/>
    </source>
</evidence>